<feature type="region of interest" description="Disordered" evidence="11">
    <location>
        <begin position="4528"/>
        <end position="4549"/>
    </location>
</feature>
<dbReference type="InterPro" id="IPR027417">
    <property type="entry name" value="P-loop_NTPase"/>
</dbReference>
<proteinExistence type="inferred from homology"/>
<feature type="compositionally biased region" description="Acidic residues" evidence="11">
    <location>
        <begin position="2652"/>
        <end position="2665"/>
    </location>
</feature>
<evidence type="ECO:0000256" key="1">
    <source>
        <dbReference type="ARBA" id="ARBA00004245"/>
    </source>
</evidence>
<feature type="domain" description="Dynein heavy chain AAA module D4" evidence="15">
    <location>
        <begin position="1972"/>
        <end position="2240"/>
    </location>
</feature>
<keyword evidence="19" id="KW-1185">Reference proteome</keyword>
<dbReference type="Gene3D" id="3.40.50.300">
    <property type="entry name" value="P-loop containing nucleotide triphosphate hydrolases"/>
    <property type="match status" value="5"/>
</dbReference>
<dbReference type="GO" id="GO:0045505">
    <property type="term" value="F:dynein intermediate chain binding"/>
    <property type="evidence" value="ECO:0007669"/>
    <property type="project" value="InterPro"/>
</dbReference>
<dbReference type="Gene3D" id="1.10.287.2620">
    <property type="match status" value="1"/>
</dbReference>
<dbReference type="Gene3D" id="1.20.1270.280">
    <property type="match status" value="1"/>
</dbReference>
<dbReference type="InterPro" id="IPR026983">
    <property type="entry name" value="DHC"/>
</dbReference>
<evidence type="ECO:0000256" key="2">
    <source>
        <dbReference type="ARBA" id="ARBA00008887"/>
    </source>
</evidence>
<dbReference type="GO" id="GO:0005524">
    <property type="term" value="F:ATP binding"/>
    <property type="evidence" value="ECO:0007669"/>
    <property type="project" value="UniProtKB-KW"/>
</dbReference>
<feature type="compositionally biased region" description="Basic and acidic residues" evidence="11">
    <location>
        <begin position="4499"/>
        <end position="4509"/>
    </location>
</feature>
<dbReference type="Gene3D" id="1.10.472.130">
    <property type="match status" value="1"/>
</dbReference>
<feature type="compositionally biased region" description="Polar residues" evidence="11">
    <location>
        <begin position="4487"/>
        <end position="4498"/>
    </location>
</feature>
<evidence type="ECO:0000259" key="12">
    <source>
        <dbReference type="Pfam" id="PF08393"/>
    </source>
</evidence>
<feature type="compositionally biased region" description="Polar residues" evidence="11">
    <location>
        <begin position="4233"/>
        <end position="4243"/>
    </location>
</feature>
<dbReference type="GO" id="GO:0030286">
    <property type="term" value="C:dynein complex"/>
    <property type="evidence" value="ECO:0007669"/>
    <property type="project" value="UniProtKB-KW"/>
</dbReference>
<dbReference type="Pfam" id="PF18199">
    <property type="entry name" value="Dynein_C"/>
    <property type="match status" value="1"/>
</dbReference>
<dbReference type="Gene3D" id="1.20.58.1120">
    <property type="match status" value="1"/>
</dbReference>
<keyword evidence="5" id="KW-0547">Nucleotide-binding</keyword>
<evidence type="ECO:0000256" key="9">
    <source>
        <dbReference type="ARBA" id="ARBA00023175"/>
    </source>
</evidence>
<evidence type="ECO:0000259" key="16">
    <source>
        <dbReference type="Pfam" id="PF17852"/>
    </source>
</evidence>
<dbReference type="Gene3D" id="3.10.490.20">
    <property type="match status" value="1"/>
</dbReference>
<dbReference type="Pfam" id="PF17852">
    <property type="entry name" value="Dynein_AAA_lid"/>
    <property type="match status" value="1"/>
</dbReference>
<dbReference type="Pfam" id="PF12775">
    <property type="entry name" value="AAA_7"/>
    <property type="match status" value="1"/>
</dbReference>
<dbReference type="Gene3D" id="1.20.920.30">
    <property type="match status" value="1"/>
</dbReference>
<dbReference type="Proteomes" id="UP000515154">
    <property type="component" value="Linkage group LG17"/>
</dbReference>
<dbReference type="InterPro" id="IPR013602">
    <property type="entry name" value="Dynein_heavy_linker"/>
</dbReference>
<keyword evidence="9" id="KW-0505">Motor protein</keyword>
<dbReference type="GO" id="GO:0005874">
    <property type="term" value="C:microtubule"/>
    <property type="evidence" value="ECO:0007669"/>
    <property type="project" value="UniProtKB-KW"/>
</dbReference>
<dbReference type="KEGG" id="osn:115221005"/>
<evidence type="ECO:0000256" key="7">
    <source>
        <dbReference type="ARBA" id="ARBA00023017"/>
    </source>
</evidence>
<dbReference type="InterPro" id="IPR042228">
    <property type="entry name" value="Dynein_linker_3"/>
</dbReference>
<feature type="compositionally biased region" description="Basic and acidic residues" evidence="11">
    <location>
        <begin position="2666"/>
        <end position="2680"/>
    </location>
</feature>
<keyword evidence="10" id="KW-0206">Cytoskeleton</keyword>
<evidence type="ECO:0000256" key="4">
    <source>
        <dbReference type="ARBA" id="ARBA00022701"/>
    </source>
</evidence>
<evidence type="ECO:0000313" key="20">
    <source>
        <dbReference type="RefSeq" id="XP_036366170.1"/>
    </source>
</evidence>
<dbReference type="PANTHER" id="PTHR46961">
    <property type="entry name" value="DYNEIN HEAVY CHAIN 1, AXONEMAL-LIKE PROTEIN"/>
    <property type="match status" value="1"/>
</dbReference>
<keyword evidence="6" id="KW-0067">ATP-binding</keyword>
<accession>A0A7E6FFP7</accession>
<dbReference type="Pfam" id="PF17857">
    <property type="entry name" value="AAA_lid_1"/>
    <property type="match status" value="1"/>
</dbReference>
<sequence length="4549" mass="519404">MDTKYERSVEEGKELTADDLLDKQCLLASLMNCEVRKWLGNRNVTCALKEVDEDVKRFEDEIEEIFGSEKNVNSFTRFIKLSNQLSLTQTKIHDDFGIVKKTMEILGNYEQQLPSESISLYENIPLRWNNIKSKVSQAKQNLEPIILGESLNIKEKLHSFNRELTKLQFDMEEFYKTRKVKQFEIDQGFVLIEEFTSRLVTLEEESQDLSEIENILQLSVLNYEDLKICKKALTDMKTTWTVFRYIGSNHEQWQTVQWNKVDVQQIAEEIGKEMESLNSLPDDMKSFDIYREILEEVELFQVCLGLVRSLLNPSLRPRHWRQLLRIVNTDIDLDSFNKITLNQFFSLKFQHIDEVQQVVKCAEKEVSVEKSLQKCEEMWINQIFILKLHHLPKTEHSKEQLDLSSDSAMAVAENTATPDYTATPFTSRADSCHSMSSLSVSRMNFQDAETANTVLMLANIDTLLKDLTDHQQILYMVMQNENISSLHDEINKWYSQLLRMETILVLWQKVQDYMDQLVETFSNYDVQQLLPVETKTFRKAHLKYCRLMKSVQKVPNVLQNCSKKWIQPFLESVLYTFEKCHKALFRQIDHFQQLCPRFYFLSSVEVLQLLCNANDLTVLTMYLKKILSNIEDLQFIETKDEKKTCYIGGVLAGNYDYMQLHKPVACDGFVYQWLEFLLMSLEESLYHQLTTAISHKNVCETPNPSNQYGTQKFEEKSAHYDVYNSPKAHYLCSSDVTKLTEIYQELSWIIKMPPQLVSLIAKLNFFKQMDGILKDLSTSQEALKNYASEINTMIDRVSKLLRILEREKVMCRKSGTESVVESEEVFSQSLIQGIHPHIYSQQITKLQCLLLCQCYFKDILIQMSESLVEPQQNFYWKVQLNYILNSEGKSVEIQNIYSSFKYGFEYLGVMGREMIFPVTQRASVHLLRIITSFNAGLCIGSQNGQNKETAKDLSYCLGKAMYFVNCSSNITTDILHDVLKGMILTGCWLCLTEINRLLPSQLAQVVRETAKIMDAYKSGQLMVKHGDNEMKLIPGGAIIATLCSTQENKPYDPTKLPVYPSVTAFLPPEVIKQFRPVACLRPSFQTILESLLYVNGFSQTRNHSIKVEQFFSTIAKMSAACDKNLSSSSDLPEISSDDQFLGWNFKGVSAVVEGAAEKFVAENLCKTSDSMEESLQKTEEKVLMLACIRYLSPRLDTQLIPFMKKLAHHIWPKGCEYWSELFGIDVNSSQDSSEKSSSDICRDVDSLAHNLYTLIKDATLQLKLQASDIFCTHVSNLCQLTQFHSMVLIIGPAGCGKSCCIETFLATKNNYGQSVSVNDVFLKSQNSEELFGYVDPETKLWTCGLLPTLLGKVCRETQVKNLPFDDNSEYLKSIHLFKFDGMADEAQMQTLQTFIDGNGTLLLPNCEKISLTKEFLFFWELESMETLSPAFLTKVGILRMMSEDVSWTAYWHHWLQNQSDKSQQFWTELADIYLPKLIEATKNSIHSNEVSNDINRPFSNSRCFIKQGLPNKMHTLCALLNALQNVSEPVSYDDYNNIFCLAAVWSFSGTVCPQYHSAVDQWWRDTFPDHLQFPQDETVFDYGLDVKNHSFVKWTELEADSLISNKKRTDFTYSKKTLQLLFLSNIVALNNQPVLLAGPSGSGKTSIIKTLLKTGDSIEISGMESLQIHANKLTTPQFLKDKLNSITGLKAKGIYRKLCFIDDLNCVQTDSYGHQPCLELIRQHLDKGGHYKSQSYNWQKITNITYIATVNSSHVRHYPEVSARLLRHFAIFSCGSPDSEELAMIFSRHIDCLFPIENSAVNEEYPSTQTNAAKFYTFLQTLGACTIDIYTKLKSMFLSTPGRQHYIFSVNGLKSIFSNLCLSISSVSEFDAILRLWYNECYWHFGRKMSTSVDFERYLETVKNSIRKYLNHGIQSELPTITEALVFSNLFESENGKVGADKKYQIVNDYSTIRHLLSKTASEYNKSNQPLQLPLYNVNLELICRVSRTLSCCSAKGPTHMVVVTEGLSGSFYDVLYLSAFLTDWIPLHLQKCSANMNCFQQSLFLRNQLINICQQAGLKNKKIFLLVKDKDICNEEILELLLEYIVYGNLDYLFSQEQQDNIASSLKNDKNQLDFKNSSLVNMWHHFVRNLERNLKVCLVFTNRSKDYQKWCCKFSALVKNTNFIWLSNWARKELVENAMYHVNELTWLSVKQQENACHLLASMHSSLQQLLVQVKEVDSFIYCSNTTYQTFVQKFVDLAMKRYLLVSSDHSRCLSLHHQLSEVEQEVSSIDQLREHTSMLIEQCQLNSRMLLQQIGQNGTIIKQQENFVCLQKKAIYKLRKSLPEFQTAHQRAVFKTVQIVVDTKKLVESLNVEELGQLKVMPKPVQEIVDIFAAIIIIVKSSTSELTWYKGAKRLMANLERFIGELMTFDDYTVSLSHLEILQDYVKKENFNPEYIDKISAGNSSCKILCQWVINVTNYNTTMMKKVKPLHEKVKETVSFIAEAEKQLNTFKDKLKKLHTCKAKLTHNFQEASLSAQKHEISLQNIDKFLFDSPKIMTILKDEKNKLENAINVFEHRVEGITGMTAMAAGLTSYLGPFHHRLRQLALTLIWKNLLLNSGIHLFYDKIDHCKGYTVEWSVESGNSQTYDEKNEMKLKHEIPVGTIPYTIPEEEEDEIEEEDQEEKFSDENSNSRRINEETVTLSEPDVPNEKSIPSEVFGNKMRNIYVDMNQQSQHHQHQLQQTGDMQNKQKQEFGQLENDIATDMAMFLSLQQQCSPVQDLKLWPSSCSLTGYQPYLYSLIKVLAGEQQLNEWLKMDLTVHNLENAAILWSCQNNYLFLVDPHCFGQQQFEWQNKQKNRTNIDKIDLNENWDDELREHFLRNMEIGKSSLLYNYSDQLQLNDTIECILSLQNMSDSDFVLKGKFLDAGCFSLSSKFRFCITSTSADISLPLDSGLHFTIVNYGSCRNMLTEDLKNHIFQILYPGLCKDYTMAVESLQTLKCSSISHYNFISTMSRLTPKLSSEYFQKWLQWNHYRNQEIKTHNSLVSVIEELEQKKCEVEEMAQQAALLYSLVYSLRFIKVHYSFPLSWFISILDQFLIDSNFIDKEEKEVLSPESYEHSEKSPDKKATNLISALDEMEFMQEYQFPNLPIIPSPRVCHQSLSVNETKKIIQSLMNIIINTMQMSLYQEDWLLFKLVLSLTKEMENADSDTWQQLALIVQDNPGVGIQLTLEDFQSNDKPPDWLPASVWENVLTLSVLNGPMDNFCIKLITNLELWKDWYHSECPEMETLPINLCEEDYESGDSEEFLRLLLIRNLRPDRFLKATEIYLERCVPYTAVQLKFQDVLQASLPFKAILLSCPDNYIQQTDYQFGQMVPVEDKLLQLAAETGVAVKNLEMHSLMYGDIQEIFEDLVPYWLIIDVRNDCSKDYLEKLACCLDEIPFQQSPQKENILKSSLVWIIQKESQIFPLTLHKYLFKLSWTHLFRFGGDCLTDQQLYIQHLPSSPNCIDSVVCCILTQINEYLKREASHINSVIKAIIFGTIVAHSSLLVSQALGSGGLDHWYPFDNYLLEEALQILLQHVQPLALQSSVKPSNPYQHGKQTLIDDDDDDSKAALLESLQIVPQLYQLLVVKESDRRYIKILINDVLYQVVHRPMSDIIVAGYIIPVAPANVELCNYVKWFQNRMKETNSSDNHHFPLCVSRDIDTFRNKIFFRKMNVIYDKQRMEELCRVGICQDLASPNLWSSLELCTEKLPSCLDLPDIHFNPKVRTGFQDSSNYDIQNYSNVLWALWQECLILNTLLLKVQRDVKHIKENFPEVLNKNPSSQGTIECLKQHQVPTSWLYSNWRSSPQTLTTWLDDLNRQHHQLRIFLDKLSEANISNWNIKAMPLWLGGMANPETLLTAVKTDFCFLHKYSLDMVELCFDGVEMVGEGNWTLVLTDLFLYGADWDYKGHCLQAGSFQGHQIPLAVLNIKLKTESNISSHSYDMAIYNCPIYINTNRRVHVGSSNFICKPPPEQWALFRTALILNPGELNKYLLKLKPQCSTESLILSLQYLLDQHKSVDQNLPQDCHKESPSISLMSPGRGLTEEEGPLMEMTAAPDNNDDISRKDLEISKYLLEKQIDPEFYAANVYDGGTEGNINGDGANSVGGGGGGDNGVDRVGSICNQDDDGGGGGHGGGNDDMSNKSDEDTNGKPDKEPELLQDHLKSLNNYILLQTETLEDDDIDTLVRVSQDDRHEVDGFLAKESQIDDSQVGGSQVDGSHVEGSQVEVSQVEGSQAEGSQAEGSQAEGSQVEGSLVEESQVDGSQVDGLQVDGSQIDGLQVDGLQVDGSQVDGLLVEGSLVEESQVDGSQDNILQVDGSQVDGSQVDGLQVDGSQIDESQDDILQVDGSQVDGSLVDGLQIDESQDDILQVDGSQVDGLQVDGSQIDGLQVDGSQIDGSQIDESQDNILQVGGSQVDGSLVEGLLVDGSQIDGSQDNILQVDGSQVEGSQVEASQVDEAQVETQVDGSQVDRSQVDESYKDEPQVDGLQVDGSQIEESQDNILQVDGSQVDGLQVDGSQIDES</sequence>
<feature type="compositionally biased region" description="Polar residues" evidence="11">
    <location>
        <begin position="4262"/>
        <end position="4278"/>
    </location>
</feature>
<evidence type="ECO:0000256" key="8">
    <source>
        <dbReference type="ARBA" id="ARBA00023054"/>
    </source>
</evidence>
<dbReference type="Pfam" id="PF12774">
    <property type="entry name" value="AAA_6"/>
    <property type="match status" value="1"/>
</dbReference>
<dbReference type="Pfam" id="PF12777">
    <property type="entry name" value="MT"/>
    <property type="match status" value="1"/>
</dbReference>
<dbReference type="PANTHER" id="PTHR46961:SF21">
    <property type="entry name" value="LOW QUALITY PROTEIN: DYNEIN BETA CHAIN, FLAGELLAR OUTER ARM-LIKE"/>
    <property type="match status" value="1"/>
</dbReference>
<dbReference type="InterPro" id="IPR041228">
    <property type="entry name" value="Dynein_C"/>
</dbReference>
<dbReference type="GO" id="GO:0007018">
    <property type="term" value="P:microtubule-based movement"/>
    <property type="evidence" value="ECO:0007669"/>
    <property type="project" value="InterPro"/>
</dbReference>
<evidence type="ECO:0000259" key="18">
    <source>
        <dbReference type="Pfam" id="PF18199"/>
    </source>
</evidence>
<protein>
    <submittedName>
        <fullName evidence="20">Dynein beta chain, ciliary-like</fullName>
    </submittedName>
</protein>
<name>A0A7E6FFP7_9MOLL</name>
<feature type="domain" description="Dynein heavy chain C-terminal" evidence="18">
    <location>
        <begin position="3734"/>
        <end position="4009"/>
    </location>
</feature>
<keyword evidence="8" id="KW-0175">Coiled coil</keyword>
<dbReference type="SUPFAM" id="SSF52540">
    <property type="entry name" value="P-loop containing nucleoside triphosphate hydrolases"/>
    <property type="match status" value="1"/>
</dbReference>
<feature type="region of interest" description="Disordered" evidence="11">
    <location>
        <begin position="4468"/>
        <end position="4512"/>
    </location>
</feature>
<dbReference type="Gene3D" id="3.20.180.20">
    <property type="entry name" value="Dynein heavy chain, N-terminal domain 2"/>
    <property type="match status" value="1"/>
</dbReference>
<evidence type="ECO:0000256" key="5">
    <source>
        <dbReference type="ARBA" id="ARBA00022741"/>
    </source>
</evidence>
<dbReference type="InterPro" id="IPR041589">
    <property type="entry name" value="DNAH3_AAA_lid_1"/>
</dbReference>
<keyword evidence="3" id="KW-0963">Cytoplasm</keyword>
<feature type="domain" description="Dynein heavy chain linker" evidence="12">
    <location>
        <begin position="226"/>
        <end position="431"/>
    </location>
</feature>
<evidence type="ECO:0000259" key="17">
    <source>
        <dbReference type="Pfam" id="PF17857"/>
    </source>
</evidence>
<evidence type="ECO:0000256" key="3">
    <source>
        <dbReference type="ARBA" id="ARBA00022490"/>
    </source>
</evidence>
<dbReference type="InterPro" id="IPR041466">
    <property type="entry name" value="Dynein_AAA5_ext"/>
</dbReference>
<dbReference type="InterPro" id="IPR035699">
    <property type="entry name" value="AAA_6"/>
</dbReference>
<dbReference type="Gene3D" id="1.20.140.100">
    <property type="entry name" value="Dynein heavy chain, N-terminal domain 2"/>
    <property type="match status" value="1"/>
</dbReference>
<feature type="compositionally biased region" description="Basic and acidic residues" evidence="11">
    <location>
        <begin position="4166"/>
        <end position="4182"/>
    </location>
</feature>
<dbReference type="Gene3D" id="1.10.8.1220">
    <property type="match status" value="1"/>
</dbReference>
<feature type="domain" description="Dynein heavy chain linker" evidence="12">
    <location>
        <begin position="442"/>
        <end position="691"/>
    </location>
</feature>
<dbReference type="InterPro" id="IPR042222">
    <property type="entry name" value="Dynein_2_N"/>
</dbReference>
<feature type="region of interest" description="Disordered" evidence="11">
    <location>
        <begin position="4126"/>
        <end position="4182"/>
    </location>
</feature>
<evidence type="ECO:0000259" key="13">
    <source>
        <dbReference type="Pfam" id="PF12774"/>
    </source>
</evidence>
<dbReference type="GO" id="GO:0051959">
    <property type="term" value="F:dynein light intermediate chain binding"/>
    <property type="evidence" value="ECO:0007669"/>
    <property type="project" value="InterPro"/>
</dbReference>
<keyword evidence="4" id="KW-0493">Microtubule</keyword>
<feature type="region of interest" description="Disordered" evidence="11">
    <location>
        <begin position="4227"/>
        <end position="4300"/>
    </location>
</feature>
<feature type="domain" description="Dynein heavy chain coiled coil stalk" evidence="14">
    <location>
        <begin position="2290"/>
        <end position="2596"/>
    </location>
</feature>
<gene>
    <name evidence="20" type="primary">LOC115221005</name>
</gene>
<dbReference type="Pfam" id="PF08393">
    <property type="entry name" value="DHC_N2"/>
    <property type="match status" value="2"/>
</dbReference>
<feature type="domain" description="Dynein heavy chain hydrolytic ATP-binding dynein motor region" evidence="13">
    <location>
        <begin position="902"/>
        <end position="1116"/>
    </location>
</feature>
<keyword evidence="7" id="KW-0243">Dynein</keyword>
<dbReference type="InterPro" id="IPR024743">
    <property type="entry name" value="Dynein_HC_stalk"/>
</dbReference>
<feature type="domain" description="Dynein heavy chain AAA 5 extension" evidence="16">
    <location>
        <begin position="1510"/>
        <end position="1596"/>
    </location>
</feature>
<feature type="compositionally biased region" description="Low complexity" evidence="11">
    <location>
        <begin position="4247"/>
        <end position="4261"/>
    </location>
</feature>
<organism evidence="19 20">
    <name type="scientific">Octopus sinensis</name>
    <name type="common">East Asian common octopus</name>
    <dbReference type="NCBI Taxonomy" id="2607531"/>
    <lineage>
        <taxon>Eukaryota</taxon>
        <taxon>Metazoa</taxon>
        <taxon>Spiralia</taxon>
        <taxon>Lophotrochozoa</taxon>
        <taxon>Mollusca</taxon>
        <taxon>Cephalopoda</taxon>
        <taxon>Coleoidea</taxon>
        <taxon>Octopodiformes</taxon>
        <taxon>Octopoda</taxon>
        <taxon>Incirrata</taxon>
        <taxon>Octopodidae</taxon>
        <taxon>Octopus</taxon>
    </lineage>
</organism>
<dbReference type="Gene3D" id="1.10.8.710">
    <property type="match status" value="1"/>
</dbReference>
<evidence type="ECO:0000256" key="6">
    <source>
        <dbReference type="ARBA" id="ARBA00022840"/>
    </source>
</evidence>
<feature type="domain" description="Dynein heavy chain 3 AAA+ lid" evidence="17">
    <location>
        <begin position="1826"/>
        <end position="1910"/>
    </location>
</feature>
<evidence type="ECO:0000256" key="10">
    <source>
        <dbReference type="ARBA" id="ARBA00023212"/>
    </source>
</evidence>
<dbReference type="Gene3D" id="1.20.920.20">
    <property type="match status" value="1"/>
</dbReference>
<comment type="subcellular location">
    <subcellularLocation>
        <location evidence="1">Cytoplasm</location>
        <location evidence="1">Cytoskeleton</location>
    </subcellularLocation>
</comment>
<evidence type="ECO:0000256" key="11">
    <source>
        <dbReference type="SAM" id="MobiDB-lite"/>
    </source>
</evidence>
<evidence type="ECO:0000259" key="15">
    <source>
        <dbReference type="Pfam" id="PF12780"/>
    </source>
</evidence>
<evidence type="ECO:0000313" key="19">
    <source>
        <dbReference type="Proteomes" id="UP000515154"/>
    </source>
</evidence>
<dbReference type="RefSeq" id="XP_036366170.1">
    <property type="nucleotide sequence ID" value="XM_036510277.1"/>
</dbReference>
<dbReference type="InterPro" id="IPR043160">
    <property type="entry name" value="Dynein_C_barrel"/>
</dbReference>
<comment type="similarity">
    <text evidence="2">Belongs to the dynein heavy chain family.</text>
</comment>
<evidence type="ECO:0000259" key="14">
    <source>
        <dbReference type="Pfam" id="PF12777"/>
    </source>
</evidence>
<dbReference type="Gene3D" id="2.160.10.20">
    <property type="entry name" value="Insect antifreeze protein"/>
    <property type="match status" value="3"/>
</dbReference>
<feature type="region of interest" description="Disordered" evidence="11">
    <location>
        <begin position="2652"/>
        <end position="2696"/>
    </location>
</feature>
<feature type="compositionally biased region" description="Polar residues" evidence="11">
    <location>
        <begin position="4468"/>
        <end position="4479"/>
    </location>
</feature>
<dbReference type="InterPro" id="IPR043157">
    <property type="entry name" value="Dynein_AAA1S"/>
</dbReference>
<dbReference type="Pfam" id="PF12780">
    <property type="entry name" value="AAA_8"/>
    <property type="match status" value="1"/>
</dbReference>
<dbReference type="InterPro" id="IPR024317">
    <property type="entry name" value="Dynein_heavy_chain_D4_dom"/>
</dbReference>
<feature type="compositionally biased region" description="Gly residues" evidence="11">
    <location>
        <begin position="4130"/>
        <end position="4139"/>
    </location>
</feature>
<reference evidence="20" key="1">
    <citation type="submission" date="2025-08" db="UniProtKB">
        <authorList>
            <consortium name="RefSeq"/>
        </authorList>
    </citation>
    <scope>IDENTIFICATION</scope>
</reference>